<dbReference type="SUPFAM" id="SSF47413">
    <property type="entry name" value="lambda repressor-like DNA-binding domains"/>
    <property type="match status" value="1"/>
</dbReference>
<dbReference type="Gene3D" id="1.10.260.40">
    <property type="entry name" value="lambda repressor-like DNA-binding domains"/>
    <property type="match status" value="1"/>
</dbReference>
<organism evidence="2 3">
    <name type="scientific">Dyadobacter fanqingshengii</name>
    <dbReference type="NCBI Taxonomy" id="2906443"/>
    <lineage>
        <taxon>Bacteria</taxon>
        <taxon>Pseudomonadati</taxon>
        <taxon>Bacteroidota</taxon>
        <taxon>Cytophagia</taxon>
        <taxon>Cytophagales</taxon>
        <taxon>Spirosomataceae</taxon>
        <taxon>Dyadobacter</taxon>
    </lineage>
</organism>
<reference evidence="2" key="1">
    <citation type="submission" date="2021-12" db="EMBL/GenBank/DDBJ databases">
        <title>Novel species in genus Dyadobacter.</title>
        <authorList>
            <person name="Ma C."/>
        </authorList>
    </citation>
    <scope>NUCLEOTIDE SEQUENCE</scope>
    <source>
        <strain evidence="2">CY399</strain>
    </source>
</reference>
<dbReference type="RefSeq" id="WP_234613019.1">
    <property type="nucleotide sequence ID" value="NZ_CP098806.1"/>
</dbReference>
<evidence type="ECO:0000313" key="3">
    <source>
        <dbReference type="Proteomes" id="UP001139700"/>
    </source>
</evidence>
<dbReference type="EMBL" id="JAJTTA010000002">
    <property type="protein sequence ID" value="MCF0040535.1"/>
    <property type="molecule type" value="Genomic_DNA"/>
</dbReference>
<dbReference type="GO" id="GO:0003677">
    <property type="term" value="F:DNA binding"/>
    <property type="evidence" value="ECO:0007669"/>
    <property type="project" value="InterPro"/>
</dbReference>
<protein>
    <submittedName>
        <fullName evidence="2">Helix-turn-helix transcriptional regulator</fullName>
    </submittedName>
</protein>
<name>A0A9X1T8V4_9BACT</name>
<dbReference type="AlphaFoldDB" id="A0A9X1T8V4"/>
<evidence type="ECO:0000259" key="1">
    <source>
        <dbReference type="PROSITE" id="PS50943"/>
    </source>
</evidence>
<accession>A0A9X1T8V4</accession>
<dbReference type="Proteomes" id="UP001139700">
    <property type="component" value="Unassembled WGS sequence"/>
</dbReference>
<dbReference type="InterPro" id="IPR001387">
    <property type="entry name" value="Cro/C1-type_HTH"/>
</dbReference>
<gene>
    <name evidence="2" type="ORF">LXM24_10600</name>
</gene>
<dbReference type="InterPro" id="IPR010982">
    <property type="entry name" value="Lambda_DNA-bd_dom_sf"/>
</dbReference>
<proteinExistence type="predicted"/>
<comment type="caution">
    <text evidence="2">The sequence shown here is derived from an EMBL/GenBank/DDBJ whole genome shotgun (WGS) entry which is preliminary data.</text>
</comment>
<keyword evidence="3" id="KW-1185">Reference proteome</keyword>
<dbReference type="Pfam" id="PF01381">
    <property type="entry name" value="HTH_3"/>
    <property type="match status" value="1"/>
</dbReference>
<dbReference type="PROSITE" id="PS50943">
    <property type="entry name" value="HTH_CROC1"/>
    <property type="match status" value="1"/>
</dbReference>
<dbReference type="SMART" id="SM00530">
    <property type="entry name" value="HTH_XRE"/>
    <property type="match status" value="1"/>
</dbReference>
<sequence>MENDKIIFSNEVEYEAAMKEILSLMNKGEGNLSKTEAWKLQKMAVAAEEFEDIHYPLPKPKTIPEMVELKRFQLKLTQAALAEMLGLGKPKLSQILNGKREPDVPFLKAVYQKLGVDPGFLLDNA</sequence>
<feature type="domain" description="HTH cro/C1-type" evidence="1">
    <location>
        <begin position="73"/>
        <end position="121"/>
    </location>
</feature>
<evidence type="ECO:0000313" key="2">
    <source>
        <dbReference type="EMBL" id="MCF0040535.1"/>
    </source>
</evidence>
<dbReference type="CDD" id="cd00093">
    <property type="entry name" value="HTH_XRE"/>
    <property type="match status" value="1"/>
</dbReference>